<organism evidence="4 5">
    <name type="scientific">Mediterraneibacter gnavus</name>
    <name type="common">Ruminococcus gnavus</name>
    <dbReference type="NCBI Taxonomy" id="33038"/>
    <lineage>
        <taxon>Bacteria</taxon>
        <taxon>Bacillati</taxon>
        <taxon>Bacillota</taxon>
        <taxon>Clostridia</taxon>
        <taxon>Lachnospirales</taxon>
        <taxon>Lachnospiraceae</taxon>
        <taxon>Mediterraneibacter</taxon>
    </lineage>
</organism>
<dbReference type="AlphaFoldDB" id="A0A9X3HFW0"/>
<dbReference type="Pfam" id="PF14191">
    <property type="entry name" value="YodL"/>
    <property type="match status" value="1"/>
</dbReference>
<gene>
    <name evidence="4" type="ORF">O8D18_12585</name>
</gene>
<feature type="domain" description="Large polyvalent protein-associated" evidence="3">
    <location>
        <begin position="110"/>
        <end position="194"/>
    </location>
</feature>
<evidence type="ECO:0000259" key="2">
    <source>
        <dbReference type="Pfam" id="PF14195"/>
    </source>
</evidence>
<dbReference type="Pfam" id="PF18832">
    <property type="entry name" value="LPD18"/>
    <property type="match status" value="1"/>
</dbReference>
<evidence type="ECO:0000313" key="4">
    <source>
        <dbReference type="EMBL" id="MCZ7694860.1"/>
    </source>
</evidence>
<evidence type="ECO:0000259" key="1">
    <source>
        <dbReference type="Pfam" id="PF14191"/>
    </source>
</evidence>
<sequence>MAHNQFAVYQLREIPENRKKRFRSYAELQKEHIQIRYTDYKQVYRSWMRYDETPDNIRNRLEKQLPKNFSGHALSIGDVLILDKNGEAAAYYLEKEGFTVLADFILNGSSSTLISLATTNFQIEGKKGSWLAFDNLVVEGKEFFLMEHTTYGKNAAWVVVDGTGKLIVDQVTTGFDETVKEQIVSYLHPQEIREKRGKPVLENWQKAYENGEYLRSAEITEEQNYNMIDGRMNNLPVKPRKIGTRISVLDRLHLKQAALNAKNLPQPVIENEIERKRK</sequence>
<dbReference type="EMBL" id="JAPZED010000015">
    <property type="protein sequence ID" value="MCZ7694860.1"/>
    <property type="molecule type" value="Genomic_DNA"/>
</dbReference>
<name>A0A9X3HFW0_MEDGN</name>
<dbReference type="Proteomes" id="UP001148455">
    <property type="component" value="Unassembled WGS sequence"/>
</dbReference>
<feature type="domain" description="DUF4316" evidence="2">
    <location>
        <begin position="212"/>
        <end position="252"/>
    </location>
</feature>
<evidence type="ECO:0000259" key="3">
    <source>
        <dbReference type="Pfam" id="PF18832"/>
    </source>
</evidence>
<comment type="caution">
    <text evidence="4">The sequence shown here is derived from an EMBL/GenBank/DDBJ whole genome shotgun (WGS) entry which is preliminary data.</text>
</comment>
<dbReference type="Pfam" id="PF14195">
    <property type="entry name" value="DUF4316"/>
    <property type="match status" value="1"/>
</dbReference>
<protein>
    <submittedName>
        <fullName evidence="4">YodL domain-containing protein</fullName>
    </submittedName>
</protein>
<accession>A0A9X3HFW0</accession>
<evidence type="ECO:0000313" key="5">
    <source>
        <dbReference type="Proteomes" id="UP001148455"/>
    </source>
</evidence>
<dbReference type="InterPro" id="IPR025465">
    <property type="entry name" value="DUF4316"/>
</dbReference>
<dbReference type="InterPro" id="IPR025923">
    <property type="entry name" value="YodL-like_dom"/>
</dbReference>
<dbReference type="InterPro" id="IPR041258">
    <property type="entry name" value="LPD18"/>
</dbReference>
<feature type="domain" description="YodL-like" evidence="1">
    <location>
        <begin position="6"/>
        <end position="103"/>
    </location>
</feature>
<reference evidence="4" key="1">
    <citation type="submission" date="2022-12" db="EMBL/GenBank/DDBJ databases">
        <title>Genome of R. gnavus strain RSHDN_123.</title>
        <authorList>
            <person name="Abdugheni R."/>
        </authorList>
    </citation>
    <scope>NUCLEOTIDE SEQUENCE</scope>
    <source>
        <strain evidence="4">RSHDN_123</strain>
    </source>
</reference>
<proteinExistence type="predicted"/>
<dbReference type="RefSeq" id="WP_269762945.1">
    <property type="nucleotide sequence ID" value="NZ_JAPZEC010000014.1"/>
</dbReference>